<evidence type="ECO:0000259" key="3">
    <source>
        <dbReference type="PROSITE" id="PS51832"/>
    </source>
</evidence>
<proteinExistence type="predicted"/>
<dbReference type="NCBIfam" id="TIGR00277">
    <property type="entry name" value="HDIG"/>
    <property type="match status" value="1"/>
</dbReference>
<feature type="domain" description="HD" evidence="2">
    <location>
        <begin position="165"/>
        <end position="288"/>
    </location>
</feature>
<sequence>MKGIKLSVHRLQKGLYIRLPLSWRNHPFLFNSFKIKDEGQIALIKQLGISHVIVMPDKSDSAPLGADVDIVPVSADDKTALQALKEEKEQRIEALQDYRRDMQRCEKAFEQSVAQVRAVMSKVTSRPLNAITEAKELVDGMVETLLAQDEMVLHLMNETKEGENLYYHSLNVSVLSMLLAKSKGLDKEEMTAIGMAGLFHDIGKMKVPSQILNKKTPLNTAEENFLKLHPQYSVQLLAQGENLPELSNTIIAQHHEYADGSGYPKGLTKDNLKPSSLLVALVNEYDTLCHPHDINKARTPYSALSYIFKSCKEKFAAEDIELMVKHLGVFPPGTIVQLSNKQVGLVISVNQTKLLYPNILLYDPGIPRTEATIINLEEVDFSIAKALPPRRLKPEVYEYLNPRTRISYYFDNKQK</sequence>
<dbReference type="PROSITE" id="PS51831">
    <property type="entry name" value="HD"/>
    <property type="match status" value="1"/>
</dbReference>
<gene>
    <name evidence="4" type="ORF">DU002_18980</name>
</gene>
<accession>A0A368N0X4</accession>
<dbReference type="PROSITE" id="PS51832">
    <property type="entry name" value="HD_GYP"/>
    <property type="match status" value="1"/>
</dbReference>
<dbReference type="InterPro" id="IPR037522">
    <property type="entry name" value="HD_GYP_dom"/>
</dbReference>
<dbReference type="Pfam" id="PF13487">
    <property type="entry name" value="HD_5"/>
    <property type="match status" value="1"/>
</dbReference>
<dbReference type="InterPro" id="IPR006674">
    <property type="entry name" value="HD_domain"/>
</dbReference>
<protein>
    <submittedName>
        <fullName evidence="4">DUF3391 domain-containing protein</fullName>
    </submittedName>
</protein>
<dbReference type="AlphaFoldDB" id="A0A368N0X4"/>
<dbReference type="Pfam" id="PF11871">
    <property type="entry name" value="DUF3391"/>
    <property type="match status" value="1"/>
</dbReference>
<dbReference type="RefSeq" id="WP_114340030.1">
    <property type="nucleotide sequence ID" value="NZ_QPID01000017.1"/>
</dbReference>
<keyword evidence="1" id="KW-0175">Coiled coil</keyword>
<dbReference type="SMART" id="SM00471">
    <property type="entry name" value="HDc"/>
    <property type="match status" value="1"/>
</dbReference>
<dbReference type="InterPro" id="IPR006675">
    <property type="entry name" value="HDIG_dom"/>
</dbReference>
<dbReference type="PANTHER" id="PTHR43155">
    <property type="entry name" value="CYCLIC DI-GMP PHOSPHODIESTERASE PA4108-RELATED"/>
    <property type="match status" value="1"/>
</dbReference>
<keyword evidence="5" id="KW-1185">Reference proteome</keyword>
<dbReference type="InterPro" id="IPR003607">
    <property type="entry name" value="HD/PDEase_dom"/>
</dbReference>
<dbReference type="Gene3D" id="1.10.3210.10">
    <property type="entry name" value="Hypothetical protein af1432"/>
    <property type="match status" value="1"/>
</dbReference>
<reference evidence="4 5" key="1">
    <citation type="submission" date="2018-07" db="EMBL/GenBank/DDBJ databases">
        <title>Corallincola holothuriorum sp. nov., a new facultative anaerobe isolated from sea cucumber Apostichopus japonicus.</title>
        <authorList>
            <person name="Xia H."/>
        </authorList>
    </citation>
    <scope>NUCLEOTIDE SEQUENCE [LARGE SCALE GENOMIC DNA]</scope>
    <source>
        <strain evidence="4 5">C4</strain>
    </source>
</reference>
<dbReference type="Proteomes" id="UP000252558">
    <property type="component" value="Unassembled WGS sequence"/>
</dbReference>
<dbReference type="PANTHER" id="PTHR43155:SF2">
    <property type="entry name" value="CYCLIC DI-GMP PHOSPHODIESTERASE PA4108"/>
    <property type="match status" value="1"/>
</dbReference>
<evidence type="ECO:0000259" key="2">
    <source>
        <dbReference type="PROSITE" id="PS51831"/>
    </source>
</evidence>
<dbReference type="SUPFAM" id="SSF109604">
    <property type="entry name" value="HD-domain/PDEase-like"/>
    <property type="match status" value="1"/>
</dbReference>
<dbReference type="InterPro" id="IPR021812">
    <property type="entry name" value="DUF3391"/>
</dbReference>
<comment type="caution">
    <text evidence="4">The sequence shown here is derived from an EMBL/GenBank/DDBJ whole genome shotgun (WGS) entry which is preliminary data.</text>
</comment>
<dbReference type="GO" id="GO:0008081">
    <property type="term" value="F:phosphoric diester hydrolase activity"/>
    <property type="evidence" value="ECO:0007669"/>
    <property type="project" value="UniProtKB-ARBA"/>
</dbReference>
<dbReference type="OrthoDB" id="9764808at2"/>
<evidence type="ECO:0000256" key="1">
    <source>
        <dbReference type="SAM" id="Coils"/>
    </source>
</evidence>
<name>A0A368N0X4_9GAMM</name>
<feature type="domain" description="HD-GYP" evidence="3">
    <location>
        <begin position="144"/>
        <end position="339"/>
    </location>
</feature>
<evidence type="ECO:0000313" key="5">
    <source>
        <dbReference type="Proteomes" id="UP000252558"/>
    </source>
</evidence>
<evidence type="ECO:0000313" key="4">
    <source>
        <dbReference type="EMBL" id="RCU43274.1"/>
    </source>
</evidence>
<organism evidence="4 5">
    <name type="scientific">Corallincola holothuriorum</name>
    <dbReference type="NCBI Taxonomy" id="2282215"/>
    <lineage>
        <taxon>Bacteria</taxon>
        <taxon>Pseudomonadati</taxon>
        <taxon>Pseudomonadota</taxon>
        <taxon>Gammaproteobacteria</taxon>
        <taxon>Alteromonadales</taxon>
        <taxon>Psychromonadaceae</taxon>
        <taxon>Corallincola</taxon>
    </lineage>
</organism>
<feature type="coiled-coil region" evidence="1">
    <location>
        <begin position="78"/>
        <end position="115"/>
    </location>
</feature>
<dbReference type="EMBL" id="QPID01000017">
    <property type="protein sequence ID" value="RCU43274.1"/>
    <property type="molecule type" value="Genomic_DNA"/>
</dbReference>
<dbReference type="CDD" id="cd00077">
    <property type="entry name" value="HDc"/>
    <property type="match status" value="1"/>
</dbReference>